<organism evidence="3 4">
    <name type="scientific">Polystyrenella longa</name>
    <dbReference type="NCBI Taxonomy" id="2528007"/>
    <lineage>
        <taxon>Bacteria</taxon>
        <taxon>Pseudomonadati</taxon>
        <taxon>Planctomycetota</taxon>
        <taxon>Planctomycetia</taxon>
        <taxon>Planctomycetales</taxon>
        <taxon>Planctomycetaceae</taxon>
        <taxon>Polystyrenella</taxon>
    </lineage>
</organism>
<evidence type="ECO:0000256" key="2">
    <source>
        <dbReference type="SAM" id="Phobius"/>
    </source>
</evidence>
<dbReference type="Proteomes" id="UP000317178">
    <property type="component" value="Chromosome"/>
</dbReference>
<gene>
    <name evidence="3" type="ORF">Pla110_25100</name>
</gene>
<feature type="region of interest" description="Disordered" evidence="1">
    <location>
        <begin position="70"/>
        <end position="114"/>
    </location>
</feature>
<reference evidence="3 4" key="1">
    <citation type="submission" date="2019-02" db="EMBL/GenBank/DDBJ databases">
        <title>Deep-cultivation of Planctomycetes and their phenomic and genomic characterization uncovers novel biology.</title>
        <authorList>
            <person name="Wiegand S."/>
            <person name="Jogler M."/>
            <person name="Boedeker C."/>
            <person name="Pinto D."/>
            <person name="Vollmers J."/>
            <person name="Rivas-Marin E."/>
            <person name="Kohn T."/>
            <person name="Peeters S.H."/>
            <person name="Heuer A."/>
            <person name="Rast P."/>
            <person name="Oberbeckmann S."/>
            <person name="Bunk B."/>
            <person name="Jeske O."/>
            <person name="Meyerdierks A."/>
            <person name="Storesund J.E."/>
            <person name="Kallscheuer N."/>
            <person name="Luecker S."/>
            <person name="Lage O.M."/>
            <person name="Pohl T."/>
            <person name="Merkel B.J."/>
            <person name="Hornburger P."/>
            <person name="Mueller R.-W."/>
            <person name="Bruemmer F."/>
            <person name="Labrenz M."/>
            <person name="Spormann A.M."/>
            <person name="Op den Camp H."/>
            <person name="Overmann J."/>
            <person name="Amann R."/>
            <person name="Jetten M.S.M."/>
            <person name="Mascher T."/>
            <person name="Medema M.H."/>
            <person name="Devos D.P."/>
            <person name="Kaster A.-K."/>
            <person name="Ovreas L."/>
            <person name="Rohde M."/>
            <person name="Galperin M.Y."/>
            <person name="Jogler C."/>
        </authorList>
    </citation>
    <scope>NUCLEOTIDE SEQUENCE [LARGE SCALE GENOMIC DNA]</scope>
    <source>
        <strain evidence="3 4">Pla110</strain>
    </source>
</reference>
<dbReference type="AlphaFoldDB" id="A0A518CNH3"/>
<feature type="compositionally biased region" description="Polar residues" evidence="1">
    <location>
        <begin position="96"/>
        <end position="114"/>
    </location>
</feature>
<accession>A0A518CNH3</accession>
<sequence>MSKHLTFRRIMGHLATYSLIAILGLMPLGLGFISGSTDGVLLAQESNSANSEPRPTVSPLHKLLRINPETGQFEKESGKPQNSVTRAERPTGSGGKSSNLPAGNDPTATDPTSQDAVEELVNRINNLNSGEGTSIEELAGMISREYSGKELVAGYQTAGWLMMGFFLIYPLAIILAEVVAFYWQLRNEESGQLERRYLRKRLWRRFMLALVIAAFIVACALSIIMVHWWTDPIRVVALMLTTTVLAALWAMLTATTKQLDRNHTLNLIRDVRHNQLELRKQVMELHESIQLLSKQETVESSS</sequence>
<keyword evidence="4" id="KW-1185">Reference proteome</keyword>
<dbReference type="EMBL" id="CP036281">
    <property type="protein sequence ID" value="QDU80775.1"/>
    <property type="molecule type" value="Genomic_DNA"/>
</dbReference>
<keyword evidence="2" id="KW-0812">Transmembrane</keyword>
<feature type="transmembrane region" description="Helical" evidence="2">
    <location>
        <begin position="206"/>
        <end position="229"/>
    </location>
</feature>
<protein>
    <submittedName>
        <fullName evidence="3">Uncharacterized protein</fullName>
    </submittedName>
</protein>
<name>A0A518CNH3_9PLAN</name>
<evidence type="ECO:0000313" key="3">
    <source>
        <dbReference type="EMBL" id="QDU80775.1"/>
    </source>
</evidence>
<evidence type="ECO:0000256" key="1">
    <source>
        <dbReference type="SAM" id="MobiDB-lite"/>
    </source>
</evidence>
<proteinExistence type="predicted"/>
<dbReference type="KEGG" id="plon:Pla110_25100"/>
<keyword evidence="2" id="KW-0472">Membrane</keyword>
<evidence type="ECO:0000313" key="4">
    <source>
        <dbReference type="Proteomes" id="UP000317178"/>
    </source>
</evidence>
<keyword evidence="2" id="KW-1133">Transmembrane helix</keyword>
<feature type="transmembrane region" description="Helical" evidence="2">
    <location>
        <begin position="160"/>
        <end position="185"/>
    </location>
</feature>
<feature type="transmembrane region" description="Helical" evidence="2">
    <location>
        <begin position="235"/>
        <end position="252"/>
    </location>
</feature>